<evidence type="ECO:0000259" key="2">
    <source>
        <dbReference type="Pfam" id="PF13581"/>
    </source>
</evidence>
<gene>
    <name evidence="3" type="ORF">J2Z77_001241</name>
</gene>
<evidence type="ECO:0000313" key="3">
    <source>
        <dbReference type="EMBL" id="MBP2035454.1"/>
    </source>
</evidence>
<comment type="caution">
    <text evidence="3">The sequence shown here is derived from an EMBL/GenBank/DDBJ whole genome shotgun (WGS) entry which is preliminary data.</text>
</comment>
<dbReference type="PANTHER" id="PTHR35526:SF3">
    <property type="entry name" value="ANTI-SIGMA-F FACTOR RSBW"/>
    <property type="match status" value="1"/>
</dbReference>
<name>A0ABS4L2T9_STRAV</name>
<feature type="domain" description="Histidine kinase/HSP90-like ATPase" evidence="2">
    <location>
        <begin position="29"/>
        <end position="126"/>
    </location>
</feature>
<keyword evidence="4" id="KW-1185">Reference proteome</keyword>
<dbReference type="InterPro" id="IPR003594">
    <property type="entry name" value="HATPase_dom"/>
</dbReference>
<dbReference type="CDD" id="cd16936">
    <property type="entry name" value="HATPase_RsbW-like"/>
    <property type="match status" value="1"/>
</dbReference>
<dbReference type="EMBL" id="JAGGLQ010000002">
    <property type="protein sequence ID" value="MBP2035454.1"/>
    <property type="molecule type" value="Genomic_DNA"/>
</dbReference>
<proteinExistence type="predicted"/>
<dbReference type="GO" id="GO:0016301">
    <property type="term" value="F:kinase activity"/>
    <property type="evidence" value="ECO:0007669"/>
    <property type="project" value="UniProtKB-KW"/>
</dbReference>
<keyword evidence="3" id="KW-0808">Transferase</keyword>
<keyword evidence="1" id="KW-0723">Serine/threonine-protein kinase</keyword>
<keyword evidence="3" id="KW-0418">Kinase</keyword>
<dbReference type="RefSeq" id="WP_189968607.1">
    <property type="nucleotide sequence ID" value="NZ_BMVL01000005.1"/>
</dbReference>
<dbReference type="Proteomes" id="UP001519310">
    <property type="component" value="Unassembled WGS sequence"/>
</dbReference>
<dbReference type="Gene3D" id="3.30.565.10">
    <property type="entry name" value="Histidine kinase-like ATPase, C-terminal domain"/>
    <property type="match status" value="1"/>
</dbReference>
<evidence type="ECO:0000313" key="4">
    <source>
        <dbReference type="Proteomes" id="UP001519310"/>
    </source>
</evidence>
<dbReference type="InterPro" id="IPR050267">
    <property type="entry name" value="Anti-sigma-factor_SerPK"/>
</dbReference>
<dbReference type="InterPro" id="IPR036890">
    <property type="entry name" value="HATPase_C_sf"/>
</dbReference>
<evidence type="ECO:0000256" key="1">
    <source>
        <dbReference type="ARBA" id="ARBA00022527"/>
    </source>
</evidence>
<accession>A0ABS4L2T9</accession>
<dbReference type="SUPFAM" id="SSF55874">
    <property type="entry name" value="ATPase domain of HSP90 chaperone/DNA topoisomerase II/histidine kinase"/>
    <property type="match status" value="1"/>
</dbReference>
<dbReference type="PANTHER" id="PTHR35526">
    <property type="entry name" value="ANTI-SIGMA-F FACTOR RSBW-RELATED"/>
    <property type="match status" value="1"/>
</dbReference>
<sequence>MSEASVMARHPSGQPAVQVREHTWTVPLVPGSVRAARERTERSLVRFGPESTSALFGAVLLVVSELVTNAVRHAQRSPDAEVTLHMSDHMLAVAVADLDPRPVTPADAARTPGQGLRTVADLARTFGGDVRIEPAFGGLGKTVVVRFVLPEGTP</sequence>
<organism evidence="3 4">
    <name type="scientific">Streptomyces avidinii</name>
    <dbReference type="NCBI Taxonomy" id="1895"/>
    <lineage>
        <taxon>Bacteria</taxon>
        <taxon>Bacillati</taxon>
        <taxon>Actinomycetota</taxon>
        <taxon>Actinomycetes</taxon>
        <taxon>Kitasatosporales</taxon>
        <taxon>Streptomycetaceae</taxon>
        <taxon>Streptomyces</taxon>
    </lineage>
</organism>
<dbReference type="Pfam" id="PF13581">
    <property type="entry name" value="HATPase_c_2"/>
    <property type="match status" value="1"/>
</dbReference>
<reference evidence="3 4" key="1">
    <citation type="submission" date="2021-03" db="EMBL/GenBank/DDBJ databases">
        <title>Genomic Encyclopedia of Type Strains, Phase IV (KMG-IV): sequencing the most valuable type-strain genomes for metagenomic binning, comparative biology and taxonomic classification.</title>
        <authorList>
            <person name="Goeker M."/>
        </authorList>
    </citation>
    <scope>NUCLEOTIDE SEQUENCE [LARGE SCALE GENOMIC DNA]</scope>
    <source>
        <strain evidence="3 4">DSM 40526</strain>
    </source>
</reference>
<protein>
    <submittedName>
        <fullName evidence="3">Two-component sensor histidine kinase</fullName>
    </submittedName>
</protein>